<dbReference type="InterPro" id="IPR052369">
    <property type="entry name" value="UG_Glycosaminoglycan_Hydrolase"/>
</dbReference>
<proteinExistence type="inferred from homology"/>
<name>A0A2S0VMY6_9ALTE</name>
<dbReference type="PANTHER" id="PTHR36845:SF1">
    <property type="entry name" value="HYDROLASE, PUTATIVE (AFU_ORTHOLOGUE AFUA_7G05090)-RELATED"/>
    <property type="match status" value="1"/>
</dbReference>
<dbReference type="Gene3D" id="1.50.10.10">
    <property type="match status" value="1"/>
</dbReference>
<keyword evidence="4" id="KW-1185">Reference proteome</keyword>
<sequence length="567" mass="64425">MKKSVYLSALITSCLAVIGCSKQTEVNVPQQASEVAKTVASSNKSSPVFSVDAAKENLTFAKDQYLKLLDHALNERHLHPKPACIEDKTMICVPRSEEHGGIFMEEKAKWTNGFFPGAIWKILSAKQHINWANNQEQTLFDGAKYYQQTLFSEAKRGSTHDLGFILYDSFGEALNYDGLDDANRKAYVEALETGRATLATRYRDEKGLIRSWDWIPRMRIKTIENGEKAIDMYTLSNPWTYPVIVDNMMNLEFLFASDSKRYHEIAFNHAKHTSINHYFYDESDTNKQYPLSYHVFDYGAHKPGNWQGIGNVSAWARGQGWSLYGFVTVVEAMQKANIDLANYPDFHAHLQRVFGSVEHLLQDGYVPYWDFFAARDNAYEIAENISSDTTVFHGVLALCGNSIEDFIKPYEGYRPMTLNASMLSDESLARLKGKESWYGEPVIQGDKLLPCGTKPYPKSHKKIPRDTSAAAIYAAAMYRYATFTKNQDEKKRYSELADKIMAELSTHYRTDRSKNGRPNSYDFGFVLAEATGDMGNGGEIDTPIIYGDFYFIEANVRKIEFQNSLKQ</sequence>
<dbReference type="RefSeq" id="WP_108601615.1">
    <property type="nucleotide sequence ID" value="NZ_CP026604.1"/>
</dbReference>
<dbReference type="Proteomes" id="UP000244441">
    <property type="component" value="Chromosome"/>
</dbReference>
<evidence type="ECO:0000256" key="2">
    <source>
        <dbReference type="ARBA" id="ARBA00038358"/>
    </source>
</evidence>
<keyword evidence="1" id="KW-0378">Hydrolase</keyword>
<dbReference type="InterPro" id="IPR008928">
    <property type="entry name" value="6-hairpin_glycosidase_sf"/>
</dbReference>
<reference evidence="3 4" key="1">
    <citation type="submission" date="2018-01" db="EMBL/GenBank/DDBJ databases">
        <title>Genome sequence of a Cantenovulum-like bacteria.</title>
        <authorList>
            <person name="Tan W.R."/>
            <person name="Lau N.-S."/>
            <person name="Go F."/>
            <person name="Amirul A.-A.A."/>
        </authorList>
    </citation>
    <scope>NUCLEOTIDE SEQUENCE [LARGE SCALE GENOMIC DNA]</scope>
    <source>
        <strain evidence="3 4">CCB-QB4</strain>
    </source>
</reference>
<dbReference type="InterPro" id="IPR012341">
    <property type="entry name" value="6hp_glycosidase-like_sf"/>
</dbReference>
<organism evidence="3 4">
    <name type="scientific">Saccharobesus litoralis</name>
    <dbReference type="NCBI Taxonomy" id="2172099"/>
    <lineage>
        <taxon>Bacteria</taxon>
        <taxon>Pseudomonadati</taxon>
        <taxon>Pseudomonadota</taxon>
        <taxon>Gammaproteobacteria</taxon>
        <taxon>Alteromonadales</taxon>
        <taxon>Alteromonadaceae</taxon>
        <taxon>Saccharobesus</taxon>
    </lineage>
</organism>
<gene>
    <name evidence="3" type="ORF">C2869_03410</name>
</gene>
<evidence type="ECO:0000313" key="4">
    <source>
        <dbReference type="Proteomes" id="UP000244441"/>
    </source>
</evidence>
<dbReference type="GO" id="GO:0052757">
    <property type="term" value="F:chondroitin hydrolase activity"/>
    <property type="evidence" value="ECO:0007669"/>
    <property type="project" value="TreeGrafter"/>
</dbReference>
<evidence type="ECO:0000256" key="1">
    <source>
        <dbReference type="ARBA" id="ARBA00022801"/>
    </source>
</evidence>
<dbReference type="GO" id="GO:0000272">
    <property type="term" value="P:polysaccharide catabolic process"/>
    <property type="evidence" value="ECO:0007669"/>
    <property type="project" value="TreeGrafter"/>
</dbReference>
<dbReference type="AlphaFoldDB" id="A0A2S0VMY6"/>
<dbReference type="OrthoDB" id="428577at2"/>
<protein>
    <submittedName>
        <fullName evidence="3">Uncharacterized protein</fullName>
    </submittedName>
</protein>
<evidence type="ECO:0000313" key="3">
    <source>
        <dbReference type="EMBL" id="AWB65539.1"/>
    </source>
</evidence>
<dbReference type="PANTHER" id="PTHR36845">
    <property type="entry name" value="HYDROLASE, PUTATIVE (AFU_ORTHOLOGUE AFUA_7G05090)-RELATED"/>
    <property type="match status" value="1"/>
</dbReference>
<accession>A0A2S0VMY6</accession>
<dbReference type="SUPFAM" id="SSF48208">
    <property type="entry name" value="Six-hairpin glycosidases"/>
    <property type="match status" value="2"/>
</dbReference>
<comment type="similarity">
    <text evidence="2">Belongs to the glycosyl hydrolase 88 family.</text>
</comment>
<dbReference type="KEGG" id="cate:C2869_03410"/>
<dbReference type="PROSITE" id="PS51257">
    <property type="entry name" value="PROKAR_LIPOPROTEIN"/>
    <property type="match status" value="1"/>
</dbReference>
<dbReference type="EMBL" id="CP026604">
    <property type="protein sequence ID" value="AWB65539.1"/>
    <property type="molecule type" value="Genomic_DNA"/>
</dbReference>